<name>A0A2Z2M3S8_THEGO</name>
<evidence type="ECO:0000313" key="1">
    <source>
        <dbReference type="EMBL" id="ASJ00337.1"/>
    </source>
</evidence>
<gene>
    <name evidence="1" type="ORF">A3K92_01995</name>
</gene>
<dbReference type="KEGG" id="tgg:A3K92_01995"/>
<reference evidence="1 2" key="1">
    <citation type="submission" date="2016-03" db="EMBL/GenBank/DDBJ databases">
        <title>Complete genome sequence of Thermococcus gorgonarius.</title>
        <authorList>
            <person name="Oger P.M."/>
        </authorList>
    </citation>
    <scope>NUCLEOTIDE SEQUENCE [LARGE SCALE GENOMIC DNA]</scope>
    <source>
        <strain evidence="1 2">W-12</strain>
    </source>
</reference>
<evidence type="ECO:0000313" key="2">
    <source>
        <dbReference type="Proteomes" id="UP000250134"/>
    </source>
</evidence>
<dbReference type="Proteomes" id="UP000250134">
    <property type="component" value="Chromosome"/>
</dbReference>
<protein>
    <recommendedName>
        <fullName evidence="3">DUF4868 domain-containing protein</fullName>
    </recommendedName>
</protein>
<accession>A0A2Z2M3S8</accession>
<evidence type="ECO:0008006" key="3">
    <source>
        <dbReference type="Google" id="ProtNLM"/>
    </source>
</evidence>
<dbReference type="AlphaFoldDB" id="A0A2Z2M3S8"/>
<organism evidence="1 2">
    <name type="scientific">Thermococcus gorgonarius</name>
    <dbReference type="NCBI Taxonomy" id="71997"/>
    <lineage>
        <taxon>Archaea</taxon>
        <taxon>Methanobacteriati</taxon>
        <taxon>Methanobacteriota</taxon>
        <taxon>Thermococci</taxon>
        <taxon>Thermococcales</taxon>
        <taxon>Thermococcaceae</taxon>
        <taxon>Thermococcus</taxon>
    </lineage>
</organism>
<sequence length="371" mass="43379">MNQTRINPEGDNLVRIDVSEIMSKFPTIKDEEILVPGMFIIKRYPKQDGENRQYKYLFYHAEITDVVAEILQEILFAYITSLSRLETESIPVYHPDLEETPCYVELSSKDFPYWIYFVEALRTDYEEERVPKNIESNLWGYLFFLRGSQYAIGYAKRLSKSKVVKKRFLRGGLAHRGDVLNSVEETEKDKLILAFNAIETVEGIEFDNSADFVFVVNFDDVDPNKAESSWGVIWNKSGFESLLDVYEHQKRKALEILEQCNTLQSVLTDEDFQNFKQIIESNRQLHKMLLHPVTRQYMNETTIEDFKWVKEKFGDEVSFDIDEDSNRVMLPPTDSEEYKKAVREVLGVIGARFTKTLNDQHISKGKPEELR</sequence>
<proteinExistence type="predicted"/>
<keyword evidence="2" id="KW-1185">Reference proteome</keyword>
<dbReference type="EMBL" id="CP014855">
    <property type="protein sequence ID" value="ASJ00337.1"/>
    <property type="molecule type" value="Genomic_DNA"/>
</dbReference>